<evidence type="ECO:0000313" key="3">
    <source>
        <dbReference type="Proteomes" id="UP000298714"/>
    </source>
</evidence>
<gene>
    <name evidence="2" type="ORF">E6W36_13965</name>
</gene>
<evidence type="ECO:0000256" key="1">
    <source>
        <dbReference type="SAM" id="MobiDB-lite"/>
    </source>
</evidence>
<protein>
    <submittedName>
        <fullName evidence="2">Uncharacterized protein</fullName>
    </submittedName>
</protein>
<feature type="region of interest" description="Disordered" evidence="1">
    <location>
        <begin position="1"/>
        <end position="22"/>
    </location>
</feature>
<dbReference type="EMBL" id="CP039704">
    <property type="protein sequence ID" value="QCI80212.1"/>
    <property type="molecule type" value="Genomic_DNA"/>
</dbReference>
<dbReference type="KEGG" id="hgn:E6W36_13965"/>
<dbReference type="RefSeq" id="WP_222873074.1">
    <property type="nucleotide sequence ID" value="NZ_CP039704.1"/>
</dbReference>
<evidence type="ECO:0000313" key="2">
    <source>
        <dbReference type="EMBL" id="QCI80212.1"/>
    </source>
</evidence>
<feature type="compositionally biased region" description="Polar residues" evidence="1">
    <location>
        <begin position="1"/>
        <end position="14"/>
    </location>
</feature>
<organism evidence="2 3">
    <name type="scientific">Hankyongella ginsenosidimutans</name>
    <dbReference type="NCBI Taxonomy" id="1763828"/>
    <lineage>
        <taxon>Bacteria</taxon>
        <taxon>Pseudomonadati</taxon>
        <taxon>Pseudomonadota</taxon>
        <taxon>Alphaproteobacteria</taxon>
        <taxon>Sphingomonadales</taxon>
        <taxon>Sphingomonadaceae</taxon>
        <taxon>Hankyongella</taxon>
    </lineage>
</organism>
<accession>A0A4D7CCB1</accession>
<dbReference type="Proteomes" id="UP000298714">
    <property type="component" value="Chromosome"/>
</dbReference>
<keyword evidence="3" id="KW-1185">Reference proteome</keyword>
<reference evidence="3" key="1">
    <citation type="submission" date="2019-04" db="EMBL/GenBank/DDBJ databases">
        <title>Complete genome sequence of Sphingomonas sp. W1-2-3.</title>
        <authorList>
            <person name="Im W.T."/>
        </authorList>
    </citation>
    <scope>NUCLEOTIDE SEQUENCE [LARGE SCALE GENOMIC DNA]</scope>
    <source>
        <strain evidence="3">W1-2-3</strain>
    </source>
</reference>
<sequence>MTRTVKPSASSSARSDGLGAVSSASTTGVKLLGGVMSPARTASLNAPSNRAAAAASIFSSRLGSAALKVNRASGVALRP</sequence>
<dbReference type="AlphaFoldDB" id="A0A4D7CCB1"/>
<name>A0A4D7CCB1_9SPHN</name>
<proteinExistence type="predicted"/>